<dbReference type="EMBL" id="JBBBDM010000007">
    <property type="protein sequence ID" value="MEI5688134.1"/>
    <property type="molecule type" value="Genomic_DNA"/>
</dbReference>
<evidence type="ECO:0000259" key="1">
    <source>
        <dbReference type="Pfam" id="PF00561"/>
    </source>
</evidence>
<reference evidence="2 3" key="1">
    <citation type="journal article" date="2013" name="Int. J. Syst. Evol. Microbiol.">
        <title>Sphingomonas kyungheensis sp. nov., a bacterium with ginsenoside-converting activity isolated from soil of a ginseng field.</title>
        <authorList>
            <person name="Son H.M."/>
            <person name="Yang J.E."/>
            <person name="Park Y."/>
            <person name="Han C.K."/>
            <person name="Kim S.G."/>
            <person name="Kook M."/>
            <person name="Yi T.H."/>
        </authorList>
    </citation>
    <scope>NUCLEOTIDE SEQUENCE [LARGE SCALE GENOMIC DNA]</scope>
    <source>
        <strain evidence="2 3">LMG 26582</strain>
    </source>
</reference>
<dbReference type="GO" id="GO:0016787">
    <property type="term" value="F:hydrolase activity"/>
    <property type="evidence" value="ECO:0007669"/>
    <property type="project" value="UniProtKB-KW"/>
</dbReference>
<dbReference type="Pfam" id="PF00561">
    <property type="entry name" value="Abhydrolase_1"/>
    <property type="match status" value="1"/>
</dbReference>
<sequence>MKRALRWGLATLAGAGAGGIGLSLYSRHVAAEVERRVPPDGRYLEVKGARLHYVDRGSGPTIVMVHGLGGQLRNFRYALLDRLAETHRVLLLDRPGSGYSTADEGTTPGIAAQAEIVGRFIATLGLDRPLIVGHSLGGAVALALATQRPELIRGLALIAPFTQPQSVPAAFVGLAVIPPALRRIVAETVATPLGQLTTARTVAAVFAPEEAPADFATRGGGALSLRPKAIAAAAADLAAAGDEIAAIVARYPTLTVPTAILFGRGDAILSATLHGTRTAATIPGARIELIDGGHMLPITQPDRTAAFIRDNAAHYAGDSPAA</sequence>
<name>A0ABU8H5A4_9SPHN</name>
<dbReference type="PRINTS" id="PR00111">
    <property type="entry name" value="ABHYDROLASE"/>
</dbReference>
<dbReference type="InterPro" id="IPR050266">
    <property type="entry name" value="AB_hydrolase_sf"/>
</dbReference>
<dbReference type="PRINTS" id="PR00412">
    <property type="entry name" value="EPOXHYDRLASE"/>
</dbReference>
<dbReference type="SUPFAM" id="SSF53474">
    <property type="entry name" value="alpha/beta-Hydrolases"/>
    <property type="match status" value="1"/>
</dbReference>
<protein>
    <submittedName>
        <fullName evidence="2">Alpha/beta hydrolase</fullName>
    </submittedName>
</protein>
<dbReference type="Gene3D" id="3.40.50.1820">
    <property type="entry name" value="alpha/beta hydrolase"/>
    <property type="match status" value="1"/>
</dbReference>
<comment type="caution">
    <text evidence="2">The sequence shown here is derived from an EMBL/GenBank/DDBJ whole genome shotgun (WGS) entry which is preliminary data.</text>
</comment>
<dbReference type="RefSeq" id="WP_336545637.1">
    <property type="nucleotide sequence ID" value="NZ_JBBBDM010000007.1"/>
</dbReference>
<feature type="domain" description="AB hydrolase-1" evidence="1">
    <location>
        <begin position="60"/>
        <end position="299"/>
    </location>
</feature>
<dbReference type="InterPro" id="IPR029058">
    <property type="entry name" value="AB_hydrolase_fold"/>
</dbReference>
<proteinExistence type="predicted"/>
<keyword evidence="2" id="KW-0378">Hydrolase</keyword>
<dbReference type="PANTHER" id="PTHR43798">
    <property type="entry name" value="MONOACYLGLYCEROL LIPASE"/>
    <property type="match status" value="1"/>
</dbReference>
<dbReference type="PANTHER" id="PTHR43798:SF33">
    <property type="entry name" value="HYDROLASE, PUTATIVE (AFU_ORTHOLOGUE AFUA_2G14860)-RELATED"/>
    <property type="match status" value="1"/>
</dbReference>
<accession>A0ABU8H5A4</accession>
<evidence type="ECO:0000313" key="2">
    <source>
        <dbReference type="EMBL" id="MEI5688134.1"/>
    </source>
</evidence>
<keyword evidence="3" id="KW-1185">Reference proteome</keyword>
<dbReference type="Proteomes" id="UP001367771">
    <property type="component" value="Unassembled WGS sequence"/>
</dbReference>
<organism evidence="2 3">
    <name type="scientific">Sphingomonas kyungheensis</name>
    <dbReference type="NCBI Taxonomy" id="1069987"/>
    <lineage>
        <taxon>Bacteria</taxon>
        <taxon>Pseudomonadati</taxon>
        <taxon>Pseudomonadota</taxon>
        <taxon>Alphaproteobacteria</taxon>
        <taxon>Sphingomonadales</taxon>
        <taxon>Sphingomonadaceae</taxon>
        <taxon>Sphingomonas</taxon>
    </lineage>
</organism>
<gene>
    <name evidence="2" type="ORF">V8201_13675</name>
</gene>
<dbReference type="InterPro" id="IPR000639">
    <property type="entry name" value="Epox_hydrolase-like"/>
</dbReference>
<dbReference type="InterPro" id="IPR000073">
    <property type="entry name" value="AB_hydrolase_1"/>
</dbReference>
<evidence type="ECO:0000313" key="3">
    <source>
        <dbReference type="Proteomes" id="UP001367771"/>
    </source>
</evidence>